<comment type="caution">
    <text evidence="1">The sequence shown here is derived from an EMBL/GenBank/DDBJ whole genome shotgun (WGS) entry which is preliminary data.</text>
</comment>
<gene>
    <name evidence="1" type="ORF">LCGC14_1547770</name>
</gene>
<protein>
    <submittedName>
        <fullName evidence="1">Uncharacterized protein</fullName>
    </submittedName>
</protein>
<accession>A0A0F9IR83</accession>
<name>A0A0F9IR83_9ZZZZ</name>
<reference evidence="1" key="1">
    <citation type="journal article" date="2015" name="Nature">
        <title>Complex archaea that bridge the gap between prokaryotes and eukaryotes.</title>
        <authorList>
            <person name="Spang A."/>
            <person name="Saw J.H."/>
            <person name="Jorgensen S.L."/>
            <person name="Zaremba-Niedzwiedzka K."/>
            <person name="Martijn J."/>
            <person name="Lind A.E."/>
            <person name="van Eijk R."/>
            <person name="Schleper C."/>
            <person name="Guy L."/>
            <person name="Ettema T.J."/>
        </authorList>
    </citation>
    <scope>NUCLEOTIDE SEQUENCE</scope>
</reference>
<dbReference type="AlphaFoldDB" id="A0A0F9IR83"/>
<organism evidence="1">
    <name type="scientific">marine sediment metagenome</name>
    <dbReference type="NCBI Taxonomy" id="412755"/>
    <lineage>
        <taxon>unclassified sequences</taxon>
        <taxon>metagenomes</taxon>
        <taxon>ecological metagenomes</taxon>
    </lineage>
</organism>
<dbReference type="EMBL" id="LAZR01011788">
    <property type="protein sequence ID" value="KKM59767.1"/>
    <property type="molecule type" value="Genomic_DNA"/>
</dbReference>
<proteinExistence type="predicted"/>
<evidence type="ECO:0000313" key="1">
    <source>
        <dbReference type="EMBL" id="KKM59767.1"/>
    </source>
</evidence>
<sequence length="77" mass="8529">MFQVIALNEYGEEVNLVGEMDLKEDADKAAKELNKMVAELPIGAAMIISESPIPTDELSERLDDNQRIVVKAIVKEV</sequence>